<comment type="subcellular location">
    <subcellularLocation>
        <location evidence="2">Cell inner membrane</location>
        <topology evidence="2">Multi-pass membrane protein</topology>
    </subcellularLocation>
</comment>
<dbReference type="GO" id="GO:0005524">
    <property type="term" value="F:ATP binding"/>
    <property type="evidence" value="ECO:0007669"/>
    <property type="project" value="UniProtKB-KW"/>
</dbReference>
<name>A0A2P6ASV0_9GAMM</name>
<dbReference type="EMBL" id="PTQZ01000095">
    <property type="protein sequence ID" value="PQA43638.1"/>
    <property type="molecule type" value="Genomic_DNA"/>
</dbReference>
<dbReference type="GO" id="GO:0005886">
    <property type="term" value="C:plasma membrane"/>
    <property type="evidence" value="ECO:0007669"/>
    <property type="project" value="UniProtKB-SubCell"/>
</dbReference>
<dbReference type="PRINTS" id="PR00344">
    <property type="entry name" value="BCTRLSENSOR"/>
</dbReference>
<evidence type="ECO:0000256" key="7">
    <source>
        <dbReference type="ARBA" id="ARBA00022679"/>
    </source>
</evidence>
<dbReference type="InterPro" id="IPR036890">
    <property type="entry name" value="HATPase_C_sf"/>
</dbReference>
<keyword evidence="5" id="KW-0997">Cell inner membrane</keyword>
<keyword evidence="10 18" id="KW-0418">Kinase</keyword>
<dbReference type="SUPFAM" id="SSF55874">
    <property type="entry name" value="ATPase domain of HSP90 chaperone/DNA topoisomerase II/histidine kinase"/>
    <property type="match status" value="1"/>
</dbReference>
<evidence type="ECO:0000256" key="15">
    <source>
        <dbReference type="SAM" id="Phobius"/>
    </source>
</evidence>
<dbReference type="PANTHER" id="PTHR44936:SF5">
    <property type="entry name" value="SENSOR HISTIDINE KINASE ENVZ"/>
    <property type="match status" value="1"/>
</dbReference>
<dbReference type="InterPro" id="IPR003594">
    <property type="entry name" value="HATPase_dom"/>
</dbReference>
<feature type="transmembrane region" description="Helical" evidence="15">
    <location>
        <begin position="173"/>
        <end position="193"/>
    </location>
</feature>
<evidence type="ECO:0000256" key="3">
    <source>
        <dbReference type="ARBA" id="ARBA00012438"/>
    </source>
</evidence>
<evidence type="ECO:0000256" key="12">
    <source>
        <dbReference type="ARBA" id="ARBA00022989"/>
    </source>
</evidence>
<dbReference type="InterPro" id="IPR036097">
    <property type="entry name" value="HisK_dim/P_sf"/>
</dbReference>
<keyword evidence="19" id="KW-1185">Reference proteome</keyword>
<evidence type="ECO:0000313" key="18">
    <source>
        <dbReference type="EMBL" id="PQA43638.1"/>
    </source>
</evidence>
<proteinExistence type="predicted"/>
<evidence type="ECO:0000256" key="11">
    <source>
        <dbReference type="ARBA" id="ARBA00022840"/>
    </source>
</evidence>
<evidence type="ECO:0000256" key="6">
    <source>
        <dbReference type="ARBA" id="ARBA00022553"/>
    </source>
</evidence>
<evidence type="ECO:0000256" key="8">
    <source>
        <dbReference type="ARBA" id="ARBA00022692"/>
    </source>
</evidence>
<feature type="domain" description="Histidine kinase" evidence="16">
    <location>
        <begin position="255"/>
        <end position="451"/>
    </location>
</feature>
<dbReference type="SMART" id="SM00304">
    <property type="entry name" value="HAMP"/>
    <property type="match status" value="1"/>
</dbReference>
<comment type="caution">
    <text evidence="18">The sequence shown here is derived from an EMBL/GenBank/DDBJ whole genome shotgun (WGS) entry which is preliminary data.</text>
</comment>
<dbReference type="GO" id="GO:0000155">
    <property type="term" value="F:phosphorelay sensor kinase activity"/>
    <property type="evidence" value="ECO:0007669"/>
    <property type="project" value="InterPro"/>
</dbReference>
<accession>A0A2P6ASV0</accession>
<evidence type="ECO:0000259" key="16">
    <source>
        <dbReference type="PROSITE" id="PS50109"/>
    </source>
</evidence>
<reference evidence="19" key="1">
    <citation type="submission" date="2018-02" db="EMBL/GenBank/DDBJ databases">
        <title>Genome sequencing of Solimonas sp. HR-BB.</title>
        <authorList>
            <person name="Lee Y."/>
            <person name="Jeon C.O."/>
        </authorList>
    </citation>
    <scope>NUCLEOTIDE SEQUENCE [LARGE SCALE GENOMIC DNA]</scope>
    <source>
        <strain evidence="19">HR-E</strain>
    </source>
</reference>
<dbReference type="InterPro" id="IPR005467">
    <property type="entry name" value="His_kinase_dom"/>
</dbReference>
<dbReference type="Proteomes" id="UP000243900">
    <property type="component" value="Unassembled WGS sequence"/>
</dbReference>
<feature type="transmembrane region" description="Helical" evidence="15">
    <location>
        <begin position="33"/>
        <end position="52"/>
    </location>
</feature>
<dbReference type="Pfam" id="PF00512">
    <property type="entry name" value="HisKA"/>
    <property type="match status" value="1"/>
</dbReference>
<keyword evidence="6" id="KW-0597">Phosphoprotein</keyword>
<dbReference type="Pfam" id="PF02518">
    <property type="entry name" value="HATPase_c"/>
    <property type="match status" value="1"/>
</dbReference>
<dbReference type="SUPFAM" id="SSF47384">
    <property type="entry name" value="Homodimeric domain of signal transducing histidine kinase"/>
    <property type="match status" value="1"/>
</dbReference>
<protein>
    <recommendedName>
        <fullName evidence="3">histidine kinase</fullName>
        <ecNumber evidence="3">2.7.13.3</ecNumber>
    </recommendedName>
</protein>
<dbReference type="RefSeq" id="WP_105192071.1">
    <property type="nucleotide sequence ID" value="NZ_PTQZ01000095.1"/>
</dbReference>
<keyword evidence="9" id="KW-0547">Nucleotide-binding</keyword>
<evidence type="ECO:0000256" key="4">
    <source>
        <dbReference type="ARBA" id="ARBA00022475"/>
    </source>
</evidence>
<dbReference type="AlphaFoldDB" id="A0A2P6ASV0"/>
<comment type="catalytic activity">
    <reaction evidence="1">
        <text>ATP + protein L-histidine = ADP + protein N-phospho-L-histidine.</text>
        <dbReference type="EC" id="2.7.13.3"/>
    </reaction>
</comment>
<dbReference type="CDD" id="cd00082">
    <property type="entry name" value="HisKA"/>
    <property type="match status" value="1"/>
</dbReference>
<evidence type="ECO:0000259" key="17">
    <source>
        <dbReference type="PROSITE" id="PS50885"/>
    </source>
</evidence>
<dbReference type="InterPro" id="IPR003661">
    <property type="entry name" value="HisK_dim/P_dom"/>
</dbReference>
<gene>
    <name evidence="18" type="ORF">C5O18_05210</name>
</gene>
<dbReference type="FunFam" id="1.10.287.130:FF:000006">
    <property type="entry name" value="Osmolarity two-component histidine kinase EnvZ"/>
    <property type="match status" value="1"/>
</dbReference>
<feature type="domain" description="HAMP" evidence="17">
    <location>
        <begin position="194"/>
        <end position="247"/>
    </location>
</feature>
<sequence>MSLTGIAASGPRPRRKSGLLQWLKPRSSAMRTTLVIGIVVLASQVLSIAFFWQNLYLPEIRQHAHTSALKLALLRDAELSGTPVAGEIDEDLLRFGNMIVVRDPSQFPKPRDKWFAEIFTDHFQKQLRRELDHRPQVYFEFKPVPTLWISAPTETPIWVREELSFIQQYSPGIIIGWVLGVPLLAIIAIVILARQLNRPLKRLQLAAIRVGRGLHSTQLEEYSGPTEIRAVNRAFNQMTRQIHQAERERTVMLAGISHDLRTPLTRLRLTAEMMSDRELAEGMVTDIEDMDAILDQFIAFMRDGSEEKREPVDLNLLAQEVAQQFEHQLDVRFSAGALPLLSLRKLSLKRLIGNMLQNALRYGAGPVEMWTDISGPHACLHCRDHGPGIDPGRIGELMQPFRRGDQARSSQGSGLGLAIVARIVQQHHGQLVLDNHPQGGLHITVRLPLPRTRQNA</sequence>
<evidence type="ECO:0000313" key="19">
    <source>
        <dbReference type="Proteomes" id="UP000243900"/>
    </source>
</evidence>
<dbReference type="PANTHER" id="PTHR44936">
    <property type="entry name" value="SENSOR PROTEIN CREC"/>
    <property type="match status" value="1"/>
</dbReference>
<keyword evidence="14 15" id="KW-0472">Membrane</keyword>
<dbReference type="Gene3D" id="3.30.565.10">
    <property type="entry name" value="Histidine kinase-like ATPase, C-terminal domain"/>
    <property type="match status" value="1"/>
</dbReference>
<keyword evidence="13" id="KW-0902">Two-component regulatory system</keyword>
<dbReference type="PROSITE" id="PS50109">
    <property type="entry name" value="HIS_KIN"/>
    <property type="match status" value="1"/>
</dbReference>
<evidence type="ECO:0000256" key="1">
    <source>
        <dbReference type="ARBA" id="ARBA00000085"/>
    </source>
</evidence>
<keyword evidence="11" id="KW-0067">ATP-binding</keyword>
<evidence type="ECO:0000256" key="10">
    <source>
        <dbReference type="ARBA" id="ARBA00022777"/>
    </source>
</evidence>
<dbReference type="InterPro" id="IPR004358">
    <property type="entry name" value="Sig_transdc_His_kin-like_C"/>
</dbReference>
<keyword evidence="12 15" id="KW-1133">Transmembrane helix</keyword>
<dbReference type="InterPro" id="IPR050980">
    <property type="entry name" value="2C_sensor_his_kinase"/>
</dbReference>
<organism evidence="18 19">
    <name type="scientific">Amnimonas aquatica</name>
    <dbReference type="NCBI Taxonomy" id="2094561"/>
    <lineage>
        <taxon>Bacteria</taxon>
        <taxon>Pseudomonadati</taxon>
        <taxon>Pseudomonadota</taxon>
        <taxon>Gammaproteobacteria</taxon>
        <taxon>Moraxellales</taxon>
        <taxon>Moraxellaceae</taxon>
        <taxon>Amnimonas</taxon>
    </lineage>
</organism>
<dbReference type="EC" id="2.7.13.3" evidence="3"/>
<keyword evidence="7" id="KW-0808">Transferase</keyword>
<evidence type="ECO:0000256" key="13">
    <source>
        <dbReference type="ARBA" id="ARBA00023012"/>
    </source>
</evidence>
<dbReference type="InterPro" id="IPR003660">
    <property type="entry name" value="HAMP_dom"/>
</dbReference>
<keyword evidence="8 15" id="KW-0812">Transmembrane</keyword>
<dbReference type="Pfam" id="PF00672">
    <property type="entry name" value="HAMP"/>
    <property type="match status" value="1"/>
</dbReference>
<evidence type="ECO:0000256" key="9">
    <source>
        <dbReference type="ARBA" id="ARBA00022741"/>
    </source>
</evidence>
<dbReference type="PROSITE" id="PS50885">
    <property type="entry name" value="HAMP"/>
    <property type="match status" value="1"/>
</dbReference>
<dbReference type="SMART" id="SM00388">
    <property type="entry name" value="HisKA"/>
    <property type="match status" value="1"/>
</dbReference>
<dbReference type="CDD" id="cd06225">
    <property type="entry name" value="HAMP"/>
    <property type="match status" value="1"/>
</dbReference>
<evidence type="ECO:0000256" key="5">
    <source>
        <dbReference type="ARBA" id="ARBA00022519"/>
    </source>
</evidence>
<evidence type="ECO:0000256" key="14">
    <source>
        <dbReference type="ARBA" id="ARBA00023136"/>
    </source>
</evidence>
<keyword evidence="4" id="KW-1003">Cell membrane</keyword>
<evidence type="ECO:0000256" key="2">
    <source>
        <dbReference type="ARBA" id="ARBA00004429"/>
    </source>
</evidence>
<dbReference type="OrthoDB" id="9804645at2"/>
<dbReference type="Gene3D" id="1.10.287.130">
    <property type="match status" value="1"/>
</dbReference>
<dbReference type="SMART" id="SM00387">
    <property type="entry name" value="HATPase_c"/>
    <property type="match status" value="1"/>
</dbReference>